<accession>A0A8T3DA25</accession>
<dbReference type="PANTHER" id="PTHR15583">
    <property type="entry name" value="INTERLEUKIN-17 RECEPTOR"/>
    <property type="match status" value="1"/>
</dbReference>
<evidence type="ECO:0000256" key="10">
    <source>
        <dbReference type="SAM" id="SignalP"/>
    </source>
</evidence>
<organism evidence="12 13">
    <name type="scientific">Albula goreensis</name>
    <dbReference type="NCBI Taxonomy" id="1534307"/>
    <lineage>
        <taxon>Eukaryota</taxon>
        <taxon>Metazoa</taxon>
        <taxon>Chordata</taxon>
        <taxon>Craniata</taxon>
        <taxon>Vertebrata</taxon>
        <taxon>Euteleostomi</taxon>
        <taxon>Actinopterygii</taxon>
        <taxon>Neopterygii</taxon>
        <taxon>Teleostei</taxon>
        <taxon>Albuliformes</taxon>
        <taxon>Albulidae</taxon>
        <taxon>Albula</taxon>
    </lineage>
</organism>
<dbReference type="Pfam" id="PF16556">
    <property type="entry name" value="IL17R_fnIII_D1"/>
    <property type="match status" value="1"/>
</dbReference>
<evidence type="ECO:0000256" key="6">
    <source>
        <dbReference type="ARBA" id="ARBA00023136"/>
    </source>
</evidence>
<dbReference type="Pfam" id="PF08357">
    <property type="entry name" value="SEFIR"/>
    <property type="match status" value="1"/>
</dbReference>
<dbReference type="InterPro" id="IPR013568">
    <property type="entry name" value="SEFIR_dom"/>
</dbReference>
<dbReference type="InterPro" id="IPR039465">
    <property type="entry name" value="IL-17_rcpt-like"/>
</dbReference>
<evidence type="ECO:0000256" key="1">
    <source>
        <dbReference type="ARBA" id="ARBA00004251"/>
    </source>
</evidence>
<evidence type="ECO:0000313" key="13">
    <source>
        <dbReference type="Proteomes" id="UP000829720"/>
    </source>
</evidence>
<keyword evidence="8" id="KW-0325">Glycoprotein</keyword>
<feature type="chain" id="PRO_5035857563" description="SEFIR domain-containing protein" evidence="10">
    <location>
        <begin position="16"/>
        <end position="557"/>
    </location>
</feature>
<dbReference type="PANTHER" id="PTHR15583:SF11">
    <property type="entry name" value="INTERLEUKIN-17 RECEPTOR B"/>
    <property type="match status" value="1"/>
</dbReference>
<dbReference type="EMBL" id="JAERUA010000012">
    <property type="protein sequence ID" value="KAI1892932.1"/>
    <property type="molecule type" value="Genomic_DNA"/>
</dbReference>
<evidence type="ECO:0000313" key="12">
    <source>
        <dbReference type="EMBL" id="KAI1892932.1"/>
    </source>
</evidence>
<dbReference type="AlphaFoldDB" id="A0A8T3DA25"/>
<evidence type="ECO:0000256" key="2">
    <source>
        <dbReference type="ARBA" id="ARBA00022475"/>
    </source>
</evidence>
<reference evidence="12" key="1">
    <citation type="submission" date="2021-01" db="EMBL/GenBank/DDBJ databases">
        <authorList>
            <person name="Zahm M."/>
            <person name="Roques C."/>
            <person name="Cabau C."/>
            <person name="Klopp C."/>
            <person name="Donnadieu C."/>
            <person name="Jouanno E."/>
            <person name="Lampietro C."/>
            <person name="Louis A."/>
            <person name="Herpin A."/>
            <person name="Echchiki A."/>
            <person name="Berthelot C."/>
            <person name="Parey E."/>
            <person name="Roest-Crollius H."/>
            <person name="Braasch I."/>
            <person name="Postlethwait J."/>
            <person name="Bobe J."/>
            <person name="Montfort J."/>
            <person name="Bouchez O."/>
            <person name="Begum T."/>
            <person name="Mejri S."/>
            <person name="Adams A."/>
            <person name="Chen W.-J."/>
            <person name="Guiguen Y."/>
        </authorList>
    </citation>
    <scope>NUCLEOTIDE SEQUENCE</scope>
    <source>
        <tissue evidence="12">Blood</tissue>
    </source>
</reference>
<evidence type="ECO:0000256" key="8">
    <source>
        <dbReference type="ARBA" id="ARBA00023180"/>
    </source>
</evidence>
<comment type="subcellular location">
    <subcellularLocation>
        <location evidence="1">Cell membrane</location>
        <topology evidence="1">Single-pass type I membrane protein</topology>
    </subcellularLocation>
</comment>
<evidence type="ECO:0000256" key="4">
    <source>
        <dbReference type="ARBA" id="ARBA00022729"/>
    </source>
</evidence>
<feature type="domain" description="SEFIR" evidence="11">
    <location>
        <begin position="324"/>
        <end position="477"/>
    </location>
</feature>
<dbReference type="InterPro" id="IPR038683">
    <property type="entry name" value="IL17RA/B_FnIII-like_1_sf"/>
</dbReference>
<feature type="signal peptide" evidence="10">
    <location>
        <begin position="1"/>
        <end position="15"/>
    </location>
</feature>
<keyword evidence="5" id="KW-1133">Transmembrane helix</keyword>
<evidence type="ECO:0000256" key="9">
    <source>
        <dbReference type="SAM" id="MobiDB-lite"/>
    </source>
</evidence>
<dbReference type="PROSITE" id="PS51534">
    <property type="entry name" value="SEFIR"/>
    <property type="match status" value="1"/>
</dbReference>
<sequence>MRSLLLIAMFQVTTALDPQINVTCSENTVAGMPSDWLREVVASPSAVRALAVSLADSELALNISWSINIDKSNEYLSGTWICVDQRCFNCQYQPHFNEVNTTGYEQLWFQFTDITAEPDNLYTVAVINLPVPMIGSDSGWKMISFPSPNCSEERMKHHHSCSEKEPEWNPNITSRFSNGQAEVSFSCSSSTEFRLELWRCDSEEKCHQKDFNEFIAADKFTTQEGESRCMGTLNSTLPCENLFVLITQNFPECDKCAKTLAVDCAPRGISGEQHPKDPPRWPFWLGLCSIMMMLLPVAALKWCQRKKSHSGFGELTGTIETNPPLSVLVVYPAENRVFQRAVLAFADFLQSQWHCRVVIDVWQRARMAEQGPMCWLTKQMEHVNKVIIVCAPRKEDRDIEAAHCHLPSLRDHTIPASTEDVFSLAVNMVAGQAQSTTALRKYCTVHLGDKPDKNCLPAALRLCEAYSMMSDVEKLGSHLYHTTGGRFCCFSSLGLKQQSLNSEAARKLREAIQELQTCEKSQSDRPDGSTINALGSKEDILNGQTSGTFYSGVNLYR</sequence>
<gene>
    <name evidence="12" type="ORF">AGOR_G00138600</name>
</gene>
<name>A0A8T3DA25_9TELE</name>
<keyword evidence="7" id="KW-0675">Receptor</keyword>
<dbReference type="Proteomes" id="UP000829720">
    <property type="component" value="Unassembled WGS sequence"/>
</dbReference>
<keyword evidence="3" id="KW-0812">Transmembrane</keyword>
<dbReference type="GO" id="GO:0030368">
    <property type="term" value="F:interleukin-17 receptor activity"/>
    <property type="evidence" value="ECO:0007669"/>
    <property type="project" value="InterPro"/>
</dbReference>
<dbReference type="Gene3D" id="3.40.50.11530">
    <property type="match status" value="1"/>
</dbReference>
<feature type="region of interest" description="Disordered" evidence="9">
    <location>
        <begin position="516"/>
        <end position="536"/>
    </location>
</feature>
<dbReference type="InterPro" id="IPR032356">
    <property type="entry name" value="IL17R_A/B_N"/>
</dbReference>
<keyword evidence="6" id="KW-0472">Membrane</keyword>
<evidence type="ECO:0000256" key="7">
    <source>
        <dbReference type="ARBA" id="ARBA00023170"/>
    </source>
</evidence>
<evidence type="ECO:0000256" key="3">
    <source>
        <dbReference type="ARBA" id="ARBA00022692"/>
    </source>
</evidence>
<evidence type="ECO:0000259" key="11">
    <source>
        <dbReference type="PROSITE" id="PS51534"/>
    </source>
</evidence>
<evidence type="ECO:0000256" key="5">
    <source>
        <dbReference type="ARBA" id="ARBA00022989"/>
    </source>
</evidence>
<keyword evidence="13" id="KW-1185">Reference proteome</keyword>
<dbReference type="Gene3D" id="2.60.40.2160">
    <property type="entry name" value="Interleukin-17 receptor A/B, fibronectin-III-like domain 1"/>
    <property type="match status" value="1"/>
</dbReference>
<dbReference type="GO" id="GO:0005886">
    <property type="term" value="C:plasma membrane"/>
    <property type="evidence" value="ECO:0007669"/>
    <property type="project" value="UniProtKB-SubCell"/>
</dbReference>
<keyword evidence="2" id="KW-1003">Cell membrane</keyword>
<protein>
    <recommendedName>
        <fullName evidence="11">SEFIR domain-containing protein</fullName>
    </recommendedName>
</protein>
<dbReference type="OrthoDB" id="8963084at2759"/>
<keyword evidence="4 10" id="KW-0732">Signal</keyword>
<proteinExistence type="predicted"/>
<comment type="caution">
    <text evidence="12">The sequence shown here is derived from an EMBL/GenBank/DDBJ whole genome shotgun (WGS) entry which is preliminary data.</text>
</comment>